<reference evidence="5 6" key="1">
    <citation type="submission" date="2022-02" db="EMBL/GenBank/DDBJ databases">
        <title>The genome sequence of Shewanella sp. 3B26.</title>
        <authorList>
            <person name="Du J."/>
        </authorList>
    </citation>
    <scope>NUCLEOTIDE SEQUENCE [LARGE SCALE GENOMIC DNA]</scope>
    <source>
        <strain evidence="5 6">3B26</strain>
    </source>
</reference>
<dbReference type="SUPFAM" id="SSF52172">
    <property type="entry name" value="CheY-like"/>
    <property type="match status" value="1"/>
</dbReference>
<dbReference type="GO" id="GO:0000156">
    <property type="term" value="F:phosphorelay response regulator activity"/>
    <property type="evidence" value="ECO:0007669"/>
    <property type="project" value="InterPro"/>
</dbReference>
<dbReference type="PROSITE" id="PS50110">
    <property type="entry name" value="RESPONSE_REGULATORY"/>
    <property type="match status" value="1"/>
</dbReference>
<dbReference type="EMBL" id="JAKUDL010000007">
    <property type="protein sequence ID" value="MCH4296102.1"/>
    <property type="molecule type" value="Genomic_DNA"/>
</dbReference>
<keyword evidence="2" id="KW-0597">Phosphoprotein</keyword>
<evidence type="ECO:0000313" key="5">
    <source>
        <dbReference type="EMBL" id="MCH4296102.1"/>
    </source>
</evidence>
<name>A0AAJ1BLM5_9GAMM</name>
<dbReference type="Gene3D" id="3.40.50.2300">
    <property type="match status" value="1"/>
</dbReference>
<dbReference type="SMART" id="SM00850">
    <property type="entry name" value="LytTR"/>
    <property type="match status" value="1"/>
</dbReference>
<dbReference type="InterPro" id="IPR007492">
    <property type="entry name" value="LytTR_DNA-bd_dom"/>
</dbReference>
<accession>A0AAJ1BLM5</accession>
<gene>
    <name evidence="5" type="ORF">MJ923_17470</name>
</gene>
<proteinExistence type="predicted"/>
<protein>
    <submittedName>
        <fullName evidence="5">LytTR family DNA-binding domain-containing protein</fullName>
    </submittedName>
</protein>
<dbReference type="Pfam" id="PF04397">
    <property type="entry name" value="LytTR"/>
    <property type="match status" value="1"/>
</dbReference>
<feature type="modified residue" description="4-aspartylphosphate" evidence="2">
    <location>
        <position position="58"/>
    </location>
</feature>
<dbReference type="PANTHER" id="PTHR37299">
    <property type="entry name" value="TRANSCRIPTIONAL REGULATOR-RELATED"/>
    <property type="match status" value="1"/>
</dbReference>
<evidence type="ECO:0000256" key="1">
    <source>
        <dbReference type="ARBA" id="ARBA00023012"/>
    </source>
</evidence>
<dbReference type="PROSITE" id="PS50930">
    <property type="entry name" value="HTH_LYTTR"/>
    <property type="match status" value="1"/>
</dbReference>
<dbReference type="PANTHER" id="PTHR37299:SF1">
    <property type="entry name" value="STAGE 0 SPORULATION PROTEIN A HOMOLOG"/>
    <property type="match status" value="1"/>
</dbReference>
<sequence length="246" mass="27772">MKILVIEDEPLAAEKLIGYIERYFDGAEVLAVLSRVDEVIGFFEQPQGIAAPELIFSDVELLDGQVFTAMQALDLPCPVIFTTSYEQYWMQAFANQGIEYLLKPFSFKRFSEAMANFEQLKLSLAARATTKTGHYKSRLLLKKAQGMQVLALADVACFRTSGGVVMACDTSGEHHMLTSGSINELQTQLNPEVFFRISRSDMVNINFIERFENYGKDTLAVYLSCLDEPLITSKTRSAEFRRWLDS</sequence>
<dbReference type="RefSeq" id="WP_240592186.1">
    <property type="nucleotide sequence ID" value="NZ_JAKUDL010000007.1"/>
</dbReference>
<dbReference type="SMART" id="SM00448">
    <property type="entry name" value="REC"/>
    <property type="match status" value="1"/>
</dbReference>
<keyword evidence="1" id="KW-0902">Two-component regulatory system</keyword>
<keyword evidence="6" id="KW-1185">Reference proteome</keyword>
<evidence type="ECO:0000259" key="3">
    <source>
        <dbReference type="PROSITE" id="PS50110"/>
    </source>
</evidence>
<evidence type="ECO:0000259" key="4">
    <source>
        <dbReference type="PROSITE" id="PS50930"/>
    </source>
</evidence>
<evidence type="ECO:0000313" key="6">
    <source>
        <dbReference type="Proteomes" id="UP001297581"/>
    </source>
</evidence>
<dbReference type="InterPro" id="IPR046947">
    <property type="entry name" value="LytR-like"/>
</dbReference>
<dbReference type="InterPro" id="IPR011006">
    <property type="entry name" value="CheY-like_superfamily"/>
</dbReference>
<feature type="domain" description="HTH LytTR-type" evidence="4">
    <location>
        <begin position="139"/>
        <end position="246"/>
    </location>
</feature>
<dbReference type="AlphaFoldDB" id="A0AAJ1BLM5"/>
<keyword evidence="5" id="KW-0238">DNA-binding</keyword>
<dbReference type="InterPro" id="IPR001789">
    <property type="entry name" value="Sig_transdc_resp-reg_receiver"/>
</dbReference>
<dbReference type="Gene3D" id="2.40.50.1020">
    <property type="entry name" value="LytTr DNA-binding domain"/>
    <property type="match status" value="1"/>
</dbReference>
<comment type="caution">
    <text evidence="5">The sequence shown here is derived from an EMBL/GenBank/DDBJ whole genome shotgun (WGS) entry which is preliminary data.</text>
</comment>
<dbReference type="Proteomes" id="UP001297581">
    <property type="component" value="Unassembled WGS sequence"/>
</dbReference>
<evidence type="ECO:0000256" key="2">
    <source>
        <dbReference type="PROSITE-ProRule" id="PRU00169"/>
    </source>
</evidence>
<feature type="domain" description="Response regulatory" evidence="3">
    <location>
        <begin position="2"/>
        <end position="118"/>
    </location>
</feature>
<organism evidence="5 6">
    <name type="scientific">Shewanella zhuhaiensis</name>
    <dbReference type="NCBI Taxonomy" id="2919576"/>
    <lineage>
        <taxon>Bacteria</taxon>
        <taxon>Pseudomonadati</taxon>
        <taxon>Pseudomonadota</taxon>
        <taxon>Gammaproteobacteria</taxon>
        <taxon>Alteromonadales</taxon>
        <taxon>Shewanellaceae</taxon>
        <taxon>Shewanella</taxon>
    </lineage>
</organism>
<dbReference type="GO" id="GO:0003677">
    <property type="term" value="F:DNA binding"/>
    <property type="evidence" value="ECO:0007669"/>
    <property type="project" value="UniProtKB-KW"/>
</dbReference>